<name>A0A139LD37_BACOV</name>
<accession>A0A139LD37</accession>
<evidence type="ECO:0000313" key="1">
    <source>
        <dbReference type="EMBL" id="KAA4666464.1"/>
    </source>
</evidence>
<dbReference type="AlphaFoldDB" id="A0A139LD37"/>
<evidence type="ECO:0000313" key="2">
    <source>
        <dbReference type="Proteomes" id="UP000435985"/>
    </source>
</evidence>
<reference evidence="1 2" key="1">
    <citation type="journal article" date="2019" name="Nat. Med.">
        <title>A library of human gut bacterial isolates paired with longitudinal multiomics data enables mechanistic microbiome research.</title>
        <authorList>
            <person name="Poyet M."/>
            <person name="Groussin M."/>
            <person name="Gibbons S.M."/>
            <person name="Avila-Pacheco J."/>
            <person name="Jiang X."/>
            <person name="Kearney S.M."/>
            <person name="Perrotta A.R."/>
            <person name="Berdy B."/>
            <person name="Zhao S."/>
            <person name="Lieberman T.D."/>
            <person name="Swanson P.K."/>
            <person name="Smith M."/>
            <person name="Roesemann S."/>
            <person name="Alexander J.E."/>
            <person name="Rich S.A."/>
            <person name="Livny J."/>
            <person name="Vlamakis H."/>
            <person name="Clish C."/>
            <person name="Bullock K."/>
            <person name="Deik A."/>
            <person name="Scott J."/>
            <person name="Pierce K.A."/>
            <person name="Xavier R.J."/>
            <person name="Alm E.J."/>
        </authorList>
    </citation>
    <scope>NUCLEOTIDE SEQUENCE [LARGE SCALE GENOMIC DNA]</scope>
    <source>
        <strain evidence="1 2">BIOML-A14</strain>
    </source>
</reference>
<comment type="caution">
    <text evidence="1">The sequence shown here is derived from an EMBL/GenBank/DDBJ whole genome shotgun (WGS) entry which is preliminary data.</text>
</comment>
<organism evidence="1 2">
    <name type="scientific">Bacteroides ovatus</name>
    <dbReference type="NCBI Taxonomy" id="28116"/>
    <lineage>
        <taxon>Bacteria</taxon>
        <taxon>Pseudomonadati</taxon>
        <taxon>Bacteroidota</taxon>
        <taxon>Bacteroidia</taxon>
        <taxon>Bacteroidales</taxon>
        <taxon>Bacteroidaceae</taxon>
        <taxon>Bacteroides</taxon>
    </lineage>
</organism>
<gene>
    <name evidence="1" type="ORF">F3B98_01640</name>
</gene>
<dbReference type="EMBL" id="VWFO01000002">
    <property type="protein sequence ID" value="KAA4666464.1"/>
    <property type="molecule type" value="Genomic_DNA"/>
</dbReference>
<protein>
    <submittedName>
        <fullName evidence="1">Uncharacterized protein</fullName>
    </submittedName>
</protein>
<dbReference type="Proteomes" id="UP000435985">
    <property type="component" value="Unassembled WGS sequence"/>
</dbReference>
<proteinExistence type="predicted"/>
<sequence>MTRDELYINNTKADLNKTDITLSYKSNLLTDISKIVSNSSYTIRLPKTANNLALIECAHLPSSISRYPYLKHKGTLLRNGIEIIKDAIVVLLEINESIEIALTWGNVTNFASVVNDGKKLTDLEYGTVEGTDWVVWENWGENSERFPRIDYGFNSNDPNVWRHPVVPVWWILYRIQEESGVTFNFPSDKLTVINKMIIPLLTRNDSQPLFDKFPFIIKASGLRYDGFNSCDVVFSIPDATQQNYGEILSENTFLKSNYEASLISGEIYIGIKYTYSTSSSDYPIILNVYEDSANTSPVISKTIYPQIEQKDGYKSLYFQFSYEVDIKDGYKFDLSLTPRPSIDQNSCFIESDSNINLYLKTKGEISFGEKFPLVPNLPDIKQIDFIKAVASMVGLFALPDGENGIKFIPFDNLSANKSKAVDWTNRVIMAYNSVTPRNLQYTLDNIAQNNWFRYKEDDNVMGNYDGNIQVDDATIEYERDAITLPFSACSTKGGVAYIPLYSYNDNGELQYNKANPRILLLDGTKGIFKGLEWTTLIANNYQTYKGLINNAKIVTEYIRLNSIELRDLEMDIPVYLAQYGCYLAIIEIKTKENDICECKLLKL</sequence>
<dbReference type="RefSeq" id="WP_061447833.1">
    <property type="nucleotide sequence ID" value="NZ_CAXTIO010000014.1"/>
</dbReference>